<dbReference type="RefSeq" id="WP_144000738.1">
    <property type="nucleotide sequence ID" value="NZ_CP040916.1"/>
</dbReference>
<sequence>MSEGTELGRFLRARRGQLRPQDVGLRAGTGVRRTPGLRREELATLAGVSVDYYTRIERGRETRPSPAVVAALGESLRLSGEALHRLHELVALAAGQPPAQSPNPSRTVRESVRILLETVRPAPAYVVSRTNDLLAANRPGLRLFTGITDWPWEHRNLTRYMFLHPMGRKLYRDWEQMAAHSAGHLRAVAGADPDLPDLARLVGELLLKSPEFARLWERYDVQERGGGQKHFRHPEVGSLCLSFDVMTISRTDGQRLVTYQAPPGTPDHDAMQLLDMASPEETGLPEGRGRRGPGPSGRSGGP</sequence>
<dbReference type="InterPro" id="IPR001387">
    <property type="entry name" value="Cro/C1-type_HTH"/>
</dbReference>
<proteinExistence type="predicted"/>
<name>A0A516R0H8_STRST</name>
<dbReference type="EMBL" id="CP040916">
    <property type="protein sequence ID" value="QDQ09159.1"/>
    <property type="molecule type" value="Genomic_DNA"/>
</dbReference>
<evidence type="ECO:0000256" key="1">
    <source>
        <dbReference type="SAM" id="MobiDB-lite"/>
    </source>
</evidence>
<reference evidence="3 4" key="1">
    <citation type="journal article" date="2019" name="J. Ind. Microbiol. Biotechnol.">
        <title>The complete genomic sequence of Streptomyces spectabilis NRRL-2792 and identification of secondary metabolite biosynthetic gene clusters.</title>
        <authorList>
            <person name="Sinha A."/>
            <person name="Phillips-Salemka S."/>
            <person name="Niraula T.A."/>
            <person name="Short K.A."/>
            <person name="Niraula N.P."/>
        </authorList>
    </citation>
    <scope>NUCLEOTIDE SEQUENCE [LARGE SCALE GENOMIC DNA]</scope>
    <source>
        <strain evidence="3 4">NRRL 2792</strain>
    </source>
</reference>
<accession>A0A516R0H8</accession>
<dbReference type="SUPFAM" id="SSF47413">
    <property type="entry name" value="lambda repressor-like DNA-binding domains"/>
    <property type="match status" value="1"/>
</dbReference>
<evidence type="ECO:0000313" key="3">
    <source>
        <dbReference type="EMBL" id="QDQ09159.1"/>
    </source>
</evidence>
<dbReference type="Pfam" id="PF17765">
    <property type="entry name" value="MLTR_LBD"/>
    <property type="match status" value="1"/>
</dbReference>
<dbReference type="Gene3D" id="3.30.450.180">
    <property type="match status" value="1"/>
</dbReference>
<dbReference type="PANTHER" id="PTHR35010">
    <property type="entry name" value="BLL4672 PROTEIN-RELATED"/>
    <property type="match status" value="1"/>
</dbReference>
<dbReference type="InterPro" id="IPR010982">
    <property type="entry name" value="Lambda_DNA-bd_dom_sf"/>
</dbReference>
<evidence type="ECO:0000259" key="2">
    <source>
        <dbReference type="PROSITE" id="PS50943"/>
    </source>
</evidence>
<dbReference type="AlphaFoldDB" id="A0A516R0H8"/>
<feature type="domain" description="HTH cro/C1-type" evidence="2">
    <location>
        <begin position="36"/>
        <end position="83"/>
    </location>
</feature>
<organism evidence="3 4">
    <name type="scientific">Streptomyces spectabilis</name>
    <dbReference type="NCBI Taxonomy" id="68270"/>
    <lineage>
        <taxon>Bacteria</taxon>
        <taxon>Bacillati</taxon>
        <taxon>Actinomycetota</taxon>
        <taxon>Actinomycetes</taxon>
        <taxon>Kitasatosporales</taxon>
        <taxon>Streptomycetaceae</taxon>
        <taxon>Streptomyces</taxon>
    </lineage>
</organism>
<dbReference type="Gene3D" id="1.10.260.40">
    <property type="entry name" value="lambda repressor-like DNA-binding domains"/>
    <property type="match status" value="1"/>
</dbReference>
<protein>
    <submittedName>
        <fullName evidence="3">Helix-turn-helix domain-containing protein</fullName>
    </submittedName>
</protein>
<dbReference type="InterPro" id="IPR041413">
    <property type="entry name" value="MLTR_LBD"/>
</dbReference>
<feature type="compositionally biased region" description="Gly residues" evidence="1">
    <location>
        <begin position="292"/>
        <end position="302"/>
    </location>
</feature>
<gene>
    <name evidence="3" type="ORF">FH965_00070</name>
</gene>
<dbReference type="PROSITE" id="PS50943">
    <property type="entry name" value="HTH_CROC1"/>
    <property type="match status" value="1"/>
</dbReference>
<dbReference type="Proteomes" id="UP000316806">
    <property type="component" value="Chromosome"/>
</dbReference>
<dbReference type="CDD" id="cd00093">
    <property type="entry name" value="HTH_XRE"/>
    <property type="match status" value="1"/>
</dbReference>
<dbReference type="SMART" id="SM00530">
    <property type="entry name" value="HTH_XRE"/>
    <property type="match status" value="1"/>
</dbReference>
<feature type="region of interest" description="Disordered" evidence="1">
    <location>
        <begin position="260"/>
        <end position="302"/>
    </location>
</feature>
<dbReference type="PANTHER" id="PTHR35010:SF2">
    <property type="entry name" value="BLL4672 PROTEIN"/>
    <property type="match status" value="1"/>
</dbReference>
<dbReference type="Pfam" id="PF13560">
    <property type="entry name" value="HTH_31"/>
    <property type="match status" value="1"/>
</dbReference>
<evidence type="ECO:0000313" key="4">
    <source>
        <dbReference type="Proteomes" id="UP000316806"/>
    </source>
</evidence>
<dbReference type="GO" id="GO:0003677">
    <property type="term" value="F:DNA binding"/>
    <property type="evidence" value="ECO:0007669"/>
    <property type="project" value="InterPro"/>
</dbReference>